<keyword evidence="2" id="KW-1185">Reference proteome</keyword>
<dbReference type="Proteomes" id="UP001501410">
    <property type="component" value="Unassembled WGS sequence"/>
</dbReference>
<dbReference type="RefSeq" id="WP_344824080.1">
    <property type="nucleotide sequence ID" value="NZ_BAABEZ010000018.1"/>
</dbReference>
<evidence type="ECO:0000313" key="1">
    <source>
        <dbReference type="EMBL" id="GAA4452870.1"/>
    </source>
</evidence>
<evidence type="ECO:0000313" key="2">
    <source>
        <dbReference type="Proteomes" id="UP001501410"/>
    </source>
</evidence>
<protein>
    <recommendedName>
        <fullName evidence="3">SGNH/GDSL hydrolase family protein</fullName>
    </recommendedName>
</protein>
<dbReference type="EMBL" id="BAABEZ010000018">
    <property type="protein sequence ID" value="GAA4452870.1"/>
    <property type="molecule type" value="Genomic_DNA"/>
</dbReference>
<proteinExistence type="predicted"/>
<name>A0ABP8MM02_9BACT</name>
<dbReference type="SUPFAM" id="SSF52266">
    <property type="entry name" value="SGNH hydrolase"/>
    <property type="match status" value="1"/>
</dbReference>
<comment type="caution">
    <text evidence="1">The sequence shown here is derived from an EMBL/GenBank/DDBJ whole genome shotgun (WGS) entry which is preliminary data.</text>
</comment>
<organism evidence="1 2">
    <name type="scientific">Rurimicrobium arvi</name>
    <dbReference type="NCBI Taxonomy" id="2049916"/>
    <lineage>
        <taxon>Bacteria</taxon>
        <taxon>Pseudomonadati</taxon>
        <taxon>Bacteroidota</taxon>
        <taxon>Chitinophagia</taxon>
        <taxon>Chitinophagales</taxon>
        <taxon>Chitinophagaceae</taxon>
        <taxon>Rurimicrobium</taxon>
    </lineage>
</organism>
<reference evidence="2" key="1">
    <citation type="journal article" date="2019" name="Int. J. Syst. Evol. Microbiol.">
        <title>The Global Catalogue of Microorganisms (GCM) 10K type strain sequencing project: providing services to taxonomists for standard genome sequencing and annotation.</title>
        <authorList>
            <consortium name="The Broad Institute Genomics Platform"/>
            <consortium name="The Broad Institute Genome Sequencing Center for Infectious Disease"/>
            <person name="Wu L."/>
            <person name="Ma J."/>
        </authorList>
    </citation>
    <scope>NUCLEOTIDE SEQUENCE [LARGE SCALE GENOMIC DNA]</scope>
    <source>
        <strain evidence="2">JCM 31921</strain>
    </source>
</reference>
<gene>
    <name evidence="1" type="ORF">GCM10023092_12460</name>
</gene>
<accession>A0ABP8MM02</accession>
<dbReference type="InterPro" id="IPR036514">
    <property type="entry name" value="SGNH_hydro_sf"/>
</dbReference>
<sequence>MKRFLINLLLSVLPVAVFALWLDWRVVKDLRHSNHGDYGVWNDLYSGRANKDLLIYGSSRAWVHIDPVVLEDSVRMSVYNLGVDGYNFDMSSLRHDIIMRGVPPKVIVYALDGSTLFKRKDLYNQAQFLPYLDDDALEKRISGYEGYSAWDARLPFVKFIGQYRVLFRWFNGDFSAGVPADRYRGFKAQHVNWTKDVDELIKHQKQLTQPLDTSSIRRFELFLQQCRASHIRVILTYPPEHILGQQFVSNRTSIIRIYRSLASIYDIPFLDYSSDTLCMDKKYFYNSQHLNDVGATIYSRKLASALKGILKDAPQK</sequence>
<evidence type="ECO:0008006" key="3">
    <source>
        <dbReference type="Google" id="ProtNLM"/>
    </source>
</evidence>
<dbReference type="Gene3D" id="3.40.50.1110">
    <property type="entry name" value="SGNH hydrolase"/>
    <property type="match status" value="1"/>
</dbReference>